<reference evidence="1" key="1">
    <citation type="submission" date="2023-07" db="EMBL/GenBank/DDBJ databases">
        <title>Genomic Encyclopedia of Type Strains, Phase IV (KMG-IV): sequencing the most valuable type-strain genomes for metagenomic binning, comparative biology and taxonomic classification.</title>
        <authorList>
            <person name="Goeker M."/>
        </authorList>
    </citation>
    <scope>NUCLEOTIDE SEQUENCE</scope>
    <source>
        <strain evidence="1">DSM 26174</strain>
    </source>
</reference>
<proteinExistence type="predicted"/>
<accession>A0AAE3XJR5</accession>
<dbReference type="AlphaFoldDB" id="A0AAE3XJR5"/>
<evidence type="ECO:0000313" key="1">
    <source>
        <dbReference type="EMBL" id="MDR6237225.1"/>
    </source>
</evidence>
<organism evidence="1 2">
    <name type="scientific">Aureibacter tunicatorum</name>
    <dbReference type="NCBI Taxonomy" id="866807"/>
    <lineage>
        <taxon>Bacteria</taxon>
        <taxon>Pseudomonadati</taxon>
        <taxon>Bacteroidota</taxon>
        <taxon>Cytophagia</taxon>
        <taxon>Cytophagales</taxon>
        <taxon>Persicobacteraceae</taxon>
        <taxon>Aureibacter</taxon>
    </lineage>
</organism>
<sequence>MAWDNEPDSFMQGAVIFITPSMLEIEMERLKRMYDTCHSTKYNLNVDPKKNLAIQNILGTYQILGHNPEYPENKYTGDITLFTEGYTIKAIWEIANESTQFGEGYVHGNMLYLRFKYTEEYPEWDGFVIYELTDHNQLTGFWIDLLSSNPGIEKLKKRN</sequence>
<dbReference type="Proteomes" id="UP001185092">
    <property type="component" value="Unassembled WGS sequence"/>
</dbReference>
<dbReference type="EMBL" id="JAVDQD010000001">
    <property type="protein sequence ID" value="MDR6237225.1"/>
    <property type="molecule type" value="Genomic_DNA"/>
</dbReference>
<name>A0AAE3XJR5_9BACT</name>
<comment type="caution">
    <text evidence="1">The sequence shown here is derived from an EMBL/GenBank/DDBJ whole genome shotgun (WGS) entry which is preliminary data.</text>
</comment>
<evidence type="ECO:0000313" key="2">
    <source>
        <dbReference type="Proteomes" id="UP001185092"/>
    </source>
</evidence>
<gene>
    <name evidence="1" type="ORF">HNQ88_000201</name>
</gene>
<keyword evidence="2" id="KW-1185">Reference proteome</keyword>
<protein>
    <submittedName>
        <fullName evidence="1">Uncharacterized protein</fullName>
    </submittedName>
</protein>
<dbReference type="RefSeq" id="WP_309936672.1">
    <property type="nucleotide sequence ID" value="NZ_AP025305.1"/>
</dbReference>